<evidence type="ECO:0000256" key="6">
    <source>
        <dbReference type="ARBA" id="ARBA00022842"/>
    </source>
</evidence>
<dbReference type="PANTHER" id="PTHR33653">
    <property type="entry name" value="RIBONUCLEASE VAPC2"/>
    <property type="match status" value="1"/>
</dbReference>
<evidence type="ECO:0000256" key="8">
    <source>
        <dbReference type="HAMAP-Rule" id="MF_00265"/>
    </source>
</evidence>
<dbReference type="EC" id="3.1.-.-" evidence="8"/>
<sequence length="130" mass="14591">MIVDTDVLIDLMRDADRAKRTVADLEDQRVPLRLSAVSEFELFHSLERVVDPGERRRRIESVLETKQTYPADSAVMKKAGRIDGRLAADGRAIGLGDTIIGATALVNEEPVLTRNVDHFERIDDLDVESY</sequence>
<dbReference type="InterPro" id="IPR002716">
    <property type="entry name" value="PIN_dom"/>
</dbReference>
<dbReference type="Proteomes" id="UP000189370">
    <property type="component" value="Unassembled WGS sequence"/>
</dbReference>
<dbReference type="RefSeq" id="WP_076145852.1">
    <property type="nucleotide sequence ID" value="NZ_LWLN01000001.1"/>
</dbReference>
<dbReference type="GO" id="GO:0004540">
    <property type="term" value="F:RNA nuclease activity"/>
    <property type="evidence" value="ECO:0007669"/>
    <property type="project" value="InterPro"/>
</dbReference>
<accession>A0A1S8AX26</accession>
<evidence type="ECO:0000256" key="3">
    <source>
        <dbReference type="ARBA" id="ARBA00022722"/>
    </source>
</evidence>
<feature type="binding site" evidence="8">
    <location>
        <position position="4"/>
    </location>
    <ligand>
        <name>Mg(2+)</name>
        <dbReference type="ChEBI" id="CHEBI:18420"/>
    </ligand>
</feature>
<reference evidence="11" key="1">
    <citation type="submission" date="2016-04" db="EMBL/GenBank/DDBJ databases">
        <authorList>
            <person name="Chen S.-C."/>
            <person name="Lai M.-C."/>
        </authorList>
    </citation>
    <scope>NUCLEOTIDE SEQUENCE [LARGE SCALE GENOMIC DNA]</scope>
    <source>
        <strain evidence="11">AB14</strain>
    </source>
</reference>
<dbReference type="InterPro" id="IPR022907">
    <property type="entry name" value="VapC_family"/>
</dbReference>
<dbReference type="HAMAP" id="MF_00265">
    <property type="entry name" value="VapC_Nob1"/>
    <property type="match status" value="1"/>
</dbReference>
<dbReference type="AlphaFoldDB" id="A0A1S8AX26"/>
<dbReference type="PANTHER" id="PTHR33653:SF1">
    <property type="entry name" value="RIBONUCLEASE VAPC2"/>
    <property type="match status" value="1"/>
</dbReference>
<comment type="similarity">
    <text evidence="7 8">Belongs to the PINc/VapC protein family.</text>
</comment>
<keyword evidence="2 8" id="KW-1277">Toxin-antitoxin system</keyword>
<protein>
    <recommendedName>
        <fullName evidence="8">Ribonuclease VapC</fullName>
        <shortName evidence="8">RNase VapC</shortName>
        <ecNumber evidence="8">3.1.-.-</ecNumber>
    </recommendedName>
    <alternativeName>
        <fullName evidence="8">Putative toxin VapC</fullName>
    </alternativeName>
</protein>
<dbReference type="InterPro" id="IPR050556">
    <property type="entry name" value="Type_II_TA_system_RNase"/>
</dbReference>
<comment type="function">
    <text evidence="8">Toxic component of a toxin-antitoxin (TA) system. An RNase.</text>
</comment>
<dbReference type="SUPFAM" id="SSF88723">
    <property type="entry name" value="PIN domain-like"/>
    <property type="match status" value="1"/>
</dbReference>
<comment type="caution">
    <text evidence="10">The sequence shown here is derived from an EMBL/GenBank/DDBJ whole genome shotgun (WGS) entry which is preliminary data.</text>
</comment>
<keyword evidence="8" id="KW-0800">Toxin</keyword>
<dbReference type="OrthoDB" id="38049at2157"/>
<keyword evidence="11" id="KW-1185">Reference proteome</keyword>
<keyword evidence="3 8" id="KW-0540">Nuclease</keyword>
<keyword evidence="5 8" id="KW-0378">Hydrolase</keyword>
<feature type="domain" description="PIN" evidence="9">
    <location>
        <begin position="1"/>
        <end position="124"/>
    </location>
</feature>
<dbReference type="Gene3D" id="3.40.50.1010">
    <property type="entry name" value="5'-nuclease"/>
    <property type="match status" value="1"/>
</dbReference>
<evidence type="ECO:0000256" key="1">
    <source>
        <dbReference type="ARBA" id="ARBA00001946"/>
    </source>
</evidence>
<proteinExistence type="inferred from homology"/>
<evidence type="ECO:0000256" key="7">
    <source>
        <dbReference type="ARBA" id="ARBA00038093"/>
    </source>
</evidence>
<name>A0A1S8AX26_9EURY</name>
<dbReference type="InterPro" id="IPR029060">
    <property type="entry name" value="PIN-like_dom_sf"/>
</dbReference>
<comment type="cofactor">
    <cofactor evidence="1 8">
        <name>Mg(2+)</name>
        <dbReference type="ChEBI" id="CHEBI:18420"/>
    </cofactor>
</comment>
<evidence type="ECO:0000313" key="10">
    <source>
        <dbReference type="EMBL" id="OLZ41222.1"/>
    </source>
</evidence>
<evidence type="ECO:0000256" key="4">
    <source>
        <dbReference type="ARBA" id="ARBA00022723"/>
    </source>
</evidence>
<dbReference type="GO" id="GO:0000287">
    <property type="term" value="F:magnesium ion binding"/>
    <property type="evidence" value="ECO:0007669"/>
    <property type="project" value="UniProtKB-UniRule"/>
</dbReference>
<dbReference type="GO" id="GO:0016787">
    <property type="term" value="F:hydrolase activity"/>
    <property type="evidence" value="ECO:0007669"/>
    <property type="project" value="UniProtKB-KW"/>
</dbReference>
<gene>
    <name evidence="8" type="primary">vapC</name>
    <name evidence="10" type="ORF">A6E15_09580</name>
</gene>
<dbReference type="STRING" id="301967.A6E15_09580"/>
<dbReference type="GO" id="GO:0090729">
    <property type="term" value="F:toxin activity"/>
    <property type="evidence" value="ECO:0007669"/>
    <property type="project" value="UniProtKB-KW"/>
</dbReference>
<keyword evidence="4 8" id="KW-0479">Metal-binding</keyword>
<evidence type="ECO:0000256" key="5">
    <source>
        <dbReference type="ARBA" id="ARBA00022801"/>
    </source>
</evidence>
<organism evidence="10 11">
    <name type="scientific">Natrinema saccharevitans</name>
    <dbReference type="NCBI Taxonomy" id="301967"/>
    <lineage>
        <taxon>Archaea</taxon>
        <taxon>Methanobacteriati</taxon>
        <taxon>Methanobacteriota</taxon>
        <taxon>Stenosarchaea group</taxon>
        <taxon>Halobacteria</taxon>
        <taxon>Halobacteriales</taxon>
        <taxon>Natrialbaceae</taxon>
        <taxon>Natrinema</taxon>
    </lineage>
</organism>
<evidence type="ECO:0000259" key="9">
    <source>
        <dbReference type="Pfam" id="PF01850"/>
    </source>
</evidence>
<keyword evidence="6 8" id="KW-0460">Magnesium</keyword>
<dbReference type="EMBL" id="LWLN01000001">
    <property type="protein sequence ID" value="OLZ41222.1"/>
    <property type="molecule type" value="Genomic_DNA"/>
</dbReference>
<evidence type="ECO:0000313" key="11">
    <source>
        <dbReference type="Proteomes" id="UP000189370"/>
    </source>
</evidence>
<evidence type="ECO:0000256" key="2">
    <source>
        <dbReference type="ARBA" id="ARBA00022649"/>
    </source>
</evidence>
<feature type="binding site" evidence="8">
    <location>
        <position position="97"/>
    </location>
    <ligand>
        <name>Mg(2+)</name>
        <dbReference type="ChEBI" id="CHEBI:18420"/>
    </ligand>
</feature>
<dbReference type="Pfam" id="PF01850">
    <property type="entry name" value="PIN"/>
    <property type="match status" value="1"/>
</dbReference>